<protein>
    <submittedName>
        <fullName evidence="3">Small acid-soluble spore protein</fullName>
    </submittedName>
</protein>
<dbReference type="PANTHER" id="PTHR36107">
    <property type="entry name" value="SMALL, ACID-SOLUBLE SPORE PROTEIN A"/>
    <property type="match status" value="1"/>
</dbReference>
<dbReference type="InterPro" id="IPR050847">
    <property type="entry name" value="SASP_DNA-binding"/>
</dbReference>
<keyword evidence="4" id="KW-1185">Reference proteome</keyword>
<proteinExistence type="predicted"/>
<evidence type="ECO:0000256" key="2">
    <source>
        <dbReference type="ARBA" id="ARBA00022969"/>
    </source>
</evidence>
<dbReference type="PANTHER" id="PTHR36107:SF1">
    <property type="entry name" value="SMALL, ACID-SOLUBLE SPORE PROTEIN A"/>
    <property type="match status" value="1"/>
</dbReference>
<dbReference type="RefSeq" id="WP_021859206.1">
    <property type="nucleotide sequence ID" value="NZ_AP023418.1"/>
</dbReference>
<dbReference type="AlphaFoldDB" id="A0A810Q0M0"/>
<keyword evidence="2" id="KW-0749">Sporulation</keyword>
<evidence type="ECO:0000313" key="3">
    <source>
        <dbReference type="EMBL" id="BCK81490.1"/>
    </source>
</evidence>
<sequence>MSSKNNNKLNIPEARAAMDKFKMEAANEVGVNLKEGYNGHLTSREAGSVGGQMVKKMIESYEKNL</sequence>
<evidence type="ECO:0000313" key="4">
    <source>
        <dbReference type="Proteomes" id="UP000681035"/>
    </source>
</evidence>
<dbReference type="InterPro" id="IPR001448">
    <property type="entry name" value="SASP_alpha/beta-type"/>
</dbReference>
<dbReference type="Gene3D" id="6.10.10.80">
    <property type="entry name" value="Small, acid-soluble spore protein, alpha/beta type-like"/>
    <property type="match status" value="1"/>
</dbReference>
<gene>
    <name evidence="3" type="primary">sspA</name>
    <name evidence="3" type="ORF">MM50RIKEN_12530</name>
</gene>
<dbReference type="KEGG" id="vcop:MM50RIKEN_12530"/>
<dbReference type="GO" id="GO:0030435">
    <property type="term" value="P:sporulation resulting in formation of a cellular spore"/>
    <property type="evidence" value="ECO:0007669"/>
    <property type="project" value="UniProtKB-KW"/>
</dbReference>
<reference evidence="3" key="1">
    <citation type="submission" date="2020-09" db="EMBL/GenBank/DDBJ databases">
        <title>New species isolated from human feces.</title>
        <authorList>
            <person name="Kitahara M."/>
            <person name="Shigeno Y."/>
            <person name="Shime M."/>
            <person name="Matsumoto Y."/>
            <person name="Nakamura S."/>
            <person name="Motooka D."/>
            <person name="Fukuoka S."/>
            <person name="Nishikawa H."/>
            <person name="Benno Y."/>
        </authorList>
    </citation>
    <scope>NUCLEOTIDE SEQUENCE</scope>
    <source>
        <strain evidence="3">MM50</strain>
    </source>
</reference>
<name>A0A810Q0M0_9FIRM</name>
<organism evidence="3 4">
    <name type="scientific">Vescimonas coprocola</name>
    <dbReference type="NCBI Taxonomy" id="2714355"/>
    <lineage>
        <taxon>Bacteria</taxon>
        <taxon>Bacillati</taxon>
        <taxon>Bacillota</taxon>
        <taxon>Clostridia</taxon>
        <taxon>Eubacteriales</taxon>
        <taxon>Oscillospiraceae</taxon>
        <taxon>Vescimonas</taxon>
    </lineage>
</organism>
<accession>A0A810Q0M0</accession>
<dbReference type="EMBL" id="AP023418">
    <property type="protein sequence ID" value="BCK81490.1"/>
    <property type="molecule type" value="Genomic_DNA"/>
</dbReference>
<dbReference type="GO" id="GO:0006265">
    <property type="term" value="P:DNA topological change"/>
    <property type="evidence" value="ECO:0007669"/>
    <property type="project" value="InterPro"/>
</dbReference>
<dbReference type="GO" id="GO:0003690">
    <property type="term" value="F:double-stranded DNA binding"/>
    <property type="evidence" value="ECO:0007669"/>
    <property type="project" value="InterPro"/>
</dbReference>
<dbReference type="Pfam" id="PF00269">
    <property type="entry name" value="SASP"/>
    <property type="match status" value="1"/>
</dbReference>
<comment type="function">
    <text evidence="1">SASP are bound to spore DNA. They are double-stranded DNA-binding proteins that cause DNA to change to an a-like conformation. They protect the DNA backbone from chemical and enzymatic cleavage and are thus involved in dormant spore's high resistance to UV light.</text>
</comment>
<dbReference type="InterPro" id="IPR038300">
    <property type="entry name" value="SASP_sf_alpha/beta"/>
</dbReference>
<dbReference type="Proteomes" id="UP000681035">
    <property type="component" value="Chromosome"/>
</dbReference>
<evidence type="ECO:0000256" key="1">
    <source>
        <dbReference type="ARBA" id="ARBA00003863"/>
    </source>
</evidence>